<evidence type="ECO:0000256" key="3">
    <source>
        <dbReference type="ARBA" id="ARBA00022729"/>
    </source>
</evidence>
<accession>A0A840A8I8</accession>
<dbReference type="GO" id="GO:0042597">
    <property type="term" value="C:periplasmic space"/>
    <property type="evidence" value="ECO:0007669"/>
    <property type="project" value="UniProtKB-SubCell"/>
</dbReference>
<comment type="subcellular location">
    <subcellularLocation>
        <location evidence="1 5">Periplasm</location>
    </subcellularLocation>
</comment>
<evidence type="ECO:0000313" key="7">
    <source>
        <dbReference type="EMBL" id="MBB3893517.1"/>
    </source>
</evidence>
<dbReference type="AlphaFoldDB" id="A0A840A8I8"/>
<keyword evidence="8" id="KW-1185">Reference proteome</keyword>
<name>A0A840A8I8_9CAUL</name>
<dbReference type="Proteomes" id="UP000530564">
    <property type="component" value="Unassembled WGS sequence"/>
</dbReference>
<comment type="caution">
    <text evidence="7">The sequence shown here is derived from an EMBL/GenBank/DDBJ whole genome shotgun (WGS) entry which is preliminary data.</text>
</comment>
<dbReference type="PROSITE" id="PS51257">
    <property type="entry name" value="PROKAR_LIPOPROTEIN"/>
    <property type="match status" value="1"/>
</dbReference>
<dbReference type="GO" id="GO:0015846">
    <property type="term" value="P:polyamine transport"/>
    <property type="evidence" value="ECO:0007669"/>
    <property type="project" value="InterPro"/>
</dbReference>
<comment type="similarity">
    <text evidence="5">Belongs to the bacterial solute-binding protein PotD/PotF family.</text>
</comment>
<dbReference type="SUPFAM" id="SSF53850">
    <property type="entry name" value="Periplasmic binding protein-like II"/>
    <property type="match status" value="1"/>
</dbReference>
<dbReference type="RefSeq" id="WP_183777017.1">
    <property type="nucleotide sequence ID" value="NZ_JACIDK010000012.1"/>
</dbReference>
<dbReference type="GO" id="GO:0019808">
    <property type="term" value="F:polyamine binding"/>
    <property type="evidence" value="ECO:0007669"/>
    <property type="project" value="InterPro"/>
</dbReference>
<evidence type="ECO:0000313" key="8">
    <source>
        <dbReference type="Proteomes" id="UP000530564"/>
    </source>
</evidence>
<keyword evidence="4 5" id="KW-0574">Periplasm</keyword>
<dbReference type="PANTHER" id="PTHR30222">
    <property type="entry name" value="SPERMIDINE/PUTRESCINE-BINDING PERIPLASMIC PROTEIN"/>
    <property type="match status" value="1"/>
</dbReference>
<dbReference type="EMBL" id="JACIDK010000012">
    <property type="protein sequence ID" value="MBB3893517.1"/>
    <property type="molecule type" value="Genomic_DNA"/>
</dbReference>
<reference evidence="7 8" key="1">
    <citation type="submission" date="2020-08" db="EMBL/GenBank/DDBJ databases">
        <title>Genomic Encyclopedia of Type Strains, Phase IV (KMG-IV): sequencing the most valuable type-strain genomes for metagenomic binning, comparative biology and taxonomic classification.</title>
        <authorList>
            <person name="Goeker M."/>
        </authorList>
    </citation>
    <scope>NUCLEOTIDE SEQUENCE [LARGE SCALE GENOMIC DNA]</scope>
    <source>
        <strain evidence="7 8">DSM 21793</strain>
    </source>
</reference>
<sequence length="368" mass="40781">MWTKALGTAAVLVMSMTLAACGQGGAAKDQTLKIYNWSDYIDPQILADFTQETGIKVQYDTFDSNEILETKVLQGNTGYDIVAPSNHNVPRYITAGAIAQLDKSKLPNNKNLWPDIMSHMEPFDPGQKYTVPYMWGTIGIGYNVKQVAKRLPGVNIDSWSVVFDPANLAKLKDCGVYYLDASEDMYAVALNYLGKDPNSKNVADYQSATEMMVKARPFIRKFHSSEYVEALANGDICVAVGYSGDILQAKARAEEAKNGVELAYVIPKEGSQVWFDVFAIPADAPNPDAAYKFLDYMLRPEVIAKASNYTQYANANLPATPMVDASVRGDPNVYPTPDLFKRLFVTTTKDQALLREVTRMWTRVQTGQ</sequence>
<keyword evidence="2 5" id="KW-0813">Transport</keyword>
<feature type="chain" id="PRO_5032524659" description="Putrescine-binding periplasmic protein" evidence="6">
    <location>
        <begin position="20"/>
        <end position="368"/>
    </location>
</feature>
<dbReference type="PANTHER" id="PTHR30222:SF12">
    <property type="entry name" value="NORSPERMIDINE SENSOR"/>
    <property type="match status" value="1"/>
</dbReference>
<dbReference type="InterPro" id="IPR006059">
    <property type="entry name" value="SBP"/>
</dbReference>
<evidence type="ECO:0000256" key="2">
    <source>
        <dbReference type="ARBA" id="ARBA00022448"/>
    </source>
</evidence>
<evidence type="ECO:0000256" key="1">
    <source>
        <dbReference type="ARBA" id="ARBA00004418"/>
    </source>
</evidence>
<dbReference type="CDD" id="cd13659">
    <property type="entry name" value="PBP2_PotF"/>
    <property type="match status" value="1"/>
</dbReference>
<protein>
    <recommendedName>
        <fullName evidence="5">Putrescine-binding periplasmic protein</fullName>
    </recommendedName>
</protein>
<evidence type="ECO:0000256" key="6">
    <source>
        <dbReference type="SAM" id="SignalP"/>
    </source>
</evidence>
<dbReference type="Pfam" id="PF13416">
    <property type="entry name" value="SBP_bac_8"/>
    <property type="match status" value="1"/>
</dbReference>
<dbReference type="Gene3D" id="3.40.190.10">
    <property type="entry name" value="Periplasmic binding protein-like II"/>
    <property type="match status" value="2"/>
</dbReference>
<dbReference type="PIRSF" id="PIRSF019574">
    <property type="entry name" value="Periplasmic_polyamine_BP"/>
    <property type="match status" value="1"/>
</dbReference>
<gene>
    <name evidence="7" type="ORF">GGQ61_004262</name>
</gene>
<keyword evidence="3 6" id="KW-0732">Signal</keyword>
<dbReference type="InterPro" id="IPR001188">
    <property type="entry name" value="Sperm_putr-bd"/>
</dbReference>
<comment type="function">
    <text evidence="5">Required for the activity of the bacterial periplasmic transport system of putrescine.</text>
</comment>
<evidence type="ECO:0000256" key="4">
    <source>
        <dbReference type="ARBA" id="ARBA00022764"/>
    </source>
</evidence>
<organism evidence="7 8">
    <name type="scientific">Phenylobacterium haematophilum</name>
    <dbReference type="NCBI Taxonomy" id="98513"/>
    <lineage>
        <taxon>Bacteria</taxon>
        <taxon>Pseudomonadati</taxon>
        <taxon>Pseudomonadota</taxon>
        <taxon>Alphaproteobacteria</taxon>
        <taxon>Caulobacterales</taxon>
        <taxon>Caulobacteraceae</taxon>
        <taxon>Phenylobacterium</taxon>
    </lineage>
</organism>
<proteinExistence type="inferred from homology"/>
<feature type="signal peptide" evidence="6">
    <location>
        <begin position="1"/>
        <end position="19"/>
    </location>
</feature>
<dbReference type="PRINTS" id="PR00909">
    <property type="entry name" value="SPERMDNBNDNG"/>
</dbReference>
<evidence type="ECO:0000256" key="5">
    <source>
        <dbReference type="PIRNR" id="PIRNR019574"/>
    </source>
</evidence>